<dbReference type="EMBL" id="JYDC01000083">
    <property type="protein sequence ID" value="KZL37125.1"/>
    <property type="molecule type" value="Genomic_DNA"/>
</dbReference>
<organism evidence="1 2">
    <name type="scientific">Secundilactobacillus collinoides</name>
    <name type="common">Lactobacillus collinoides</name>
    <dbReference type="NCBI Taxonomy" id="33960"/>
    <lineage>
        <taxon>Bacteria</taxon>
        <taxon>Bacillati</taxon>
        <taxon>Bacillota</taxon>
        <taxon>Bacilli</taxon>
        <taxon>Lactobacillales</taxon>
        <taxon>Lactobacillaceae</taxon>
        <taxon>Secundilactobacillus</taxon>
    </lineage>
</organism>
<dbReference type="OrthoDB" id="2297060at2"/>
<keyword evidence="2" id="KW-1185">Reference proteome</keyword>
<dbReference type="RefSeq" id="WP_063285636.1">
    <property type="nucleotide sequence ID" value="NZ_JYDC01000083.1"/>
</dbReference>
<dbReference type="AlphaFoldDB" id="A0A166G774"/>
<protein>
    <submittedName>
        <fullName evidence="1">Uncharacterized protein</fullName>
    </submittedName>
</protein>
<comment type="caution">
    <text evidence="1">The sequence shown here is derived from an EMBL/GenBank/DDBJ whole genome shotgun (WGS) entry which is preliminary data.</text>
</comment>
<evidence type="ECO:0000313" key="2">
    <source>
        <dbReference type="Proteomes" id="UP000076480"/>
    </source>
</evidence>
<sequence>MAVTATKFVTFSGLRYTNAVQTFYVGTTYIYALQRIDTDAILTRCDMTGARIDDMYLTNFGHSETLQWFSHKGISYFWIGTKGEQTLISENDTTYWATQLARITYDPSKTEPNDYNYTDATRLSSVIRANYDGSSSGNLTRFEAALSSDTDTPSKKLELLVLSINDASPRIGNYTIYDNEALNDILDTNEAANQKFTSFQDVTGTVLAYAPLNKFHAYGEVANESIQGLEFSDGRAMYFTSGSKTQETKIQKSLWEFTSNEVQTISDGTVGVTETEGIQLKGDDIYFAVAHYTGDSVSDNYIYTVPKSIFS</sequence>
<evidence type="ECO:0000313" key="1">
    <source>
        <dbReference type="EMBL" id="KZL37125.1"/>
    </source>
</evidence>
<reference evidence="1 2" key="1">
    <citation type="submission" date="2015-02" db="EMBL/GenBank/DDBJ databases">
        <title>Draft genome sequence of Lactobacillus collinoides CUPV2371 isolated from a natural cider, the first genome sequence of a strain of this species.</title>
        <authorList>
            <person name="Puertas A.I."/>
            <person name="Spano G."/>
            <person name="Capozzi V."/>
            <person name="Lamontanara A."/>
            <person name="Orru L."/>
            <person name="Duenas M.T."/>
        </authorList>
    </citation>
    <scope>NUCLEOTIDE SEQUENCE [LARGE SCALE GENOMIC DNA]</scope>
    <source>
        <strain evidence="1 2">237</strain>
    </source>
</reference>
<gene>
    <name evidence="1" type="ORF">TY91_12870</name>
</gene>
<dbReference type="Proteomes" id="UP000076480">
    <property type="component" value="Unassembled WGS sequence"/>
</dbReference>
<proteinExistence type="predicted"/>
<name>A0A166G774_SECCO</name>
<accession>A0A166G774</accession>
<dbReference type="PATRIC" id="fig|33960.6.peg.3286"/>